<protein>
    <submittedName>
        <fullName evidence="2">Uncharacterized protein</fullName>
    </submittedName>
</protein>
<gene>
    <name evidence="2" type="ORF">BJ322DRAFT_825263</name>
</gene>
<dbReference type="AlphaFoldDB" id="A0A9P6HEH0"/>
<evidence type="ECO:0000313" key="3">
    <source>
        <dbReference type="Proteomes" id="UP000736335"/>
    </source>
</evidence>
<proteinExistence type="predicted"/>
<reference evidence="2" key="2">
    <citation type="submission" date="2020-11" db="EMBL/GenBank/DDBJ databases">
        <authorList>
            <consortium name="DOE Joint Genome Institute"/>
            <person name="Kuo A."/>
            <person name="Miyauchi S."/>
            <person name="Kiss E."/>
            <person name="Drula E."/>
            <person name="Kohler A."/>
            <person name="Sanchez-Garcia M."/>
            <person name="Andreopoulos B."/>
            <person name="Barry K.W."/>
            <person name="Bonito G."/>
            <person name="Buee M."/>
            <person name="Carver A."/>
            <person name="Chen C."/>
            <person name="Cichocki N."/>
            <person name="Clum A."/>
            <person name="Culley D."/>
            <person name="Crous P.W."/>
            <person name="Fauchery L."/>
            <person name="Girlanda M."/>
            <person name="Hayes R."/>
            <person name="Keri Z."/>
            <person name="Labutti K."/>
            <person name="Lipzen A."/>
            <person name="Lombard V."/>
            <person name="Magnuson J."/>
            <person name="Maillard F."/>
            <person name="Morin E."/>
            <person name="Murat C."/>
            <person name="Nolan M."/>
            <person name="Ohm R."/>
            <person name="Pangilinan J."/>
            <person name="Pereira M."/>
            <person name="Perotto S."/>
            <person name="Peter M."/>
            <person name="Riley R."/>
            <person name="Sitrit Y."/>
            <person name="Stielow B."/>
            <person name="Szollosi G."/>
            <person name="Zifcakova L."/>
            <person name="Stursova M."/>
            <person name="Spatafora J.W."/>
            <person name="Tedersoo L."/>
            <person name="Vaario L.-M."/>
            <person name="Yamada A."/>
            <person name="Yan M."/>
            <person name="Wang P."/>
            <person name="Xu J."/>
            <person name="Bruns T."/>
            <person name="Baldrian P."/>
            <person name="Vilgalys R."/>
            <person name="Henrissat B."/>
            <person name="Grigoriev I.V."/>
            <person name="Hibbett D."/>
            <person name="Nagy L.G."/>
            <person name="Martin F.M."/>
        </authorList>
    </citation>
    <scope>NUCLEOTIDE SEQUENCE</scope>
    <source>
        <strain evidence="2">UH-Tt-Lm1</strain>
    </source>
</reference>
<sequence length="451" mass="49904">MSDHRSYNPLQASCEDTGLANGIWPSPTIPSPASQHISTPENLLNMWEEQAVNVHYPAGAYDSPGQNLEIEAEAPDFDQLQYSYPLPPGISSRASVGSAYPQEGTDAGSGCIDRFPHPHITQHFSAQFRFGGLPISRILLAQNGSTTDGLSPEDQHPPQGPDYNPNAYTDGGVQWSPDPEPTYQPHPSITQPQVHFDNAWETPTHLREGDEGEGSLSHPAGIEGNRSTAPVPMDSSQAEANHSRNWNRSKSKQKATPYERGTGGKRRRNRVKKPRDPATLEYIPADPSKPLGGRPGLQAVLQTKYYCESTQKGREGLLSPIDFTVMKGNEGIKLTDALNMNYSHLDGRDDPMFVEVDAGPSVSLRIEFMRHQSGIEKARQIPTMNHKKNRDHITRQKLGHDVAKIIKAHLEPAEKGDLFHISFDNMYLVRLHHVSHASYQPEVWCETPAAS</sequence>
<reference evidence="2" key="1">
    <citation type="journal article" date="2020" name="Nat. Commun.">
        <title>Large-scale genome sequencing of mycorrhizal fungi provides insights into the early evolution of symbiotic traits.</title>
        <authorList>
            <person name="Miyauchi S."/>
            <person name="Kiss E."/>
            <person name="Kuo A."/>
            <person name="Drula E."/>
            <person name="Kohler A."/>
            <person name="Sanchez-Garcia M."/>
            <person name="Morin E."/>
            <person name="Andreopoulos B."/>
            <person name="Barry K.W."/>
            <person name="Bonito G."/>
            <person name="Buee M."/>
            <person name="Carver A."/>
            <person name="Chen C."/>
            <person name="Cichocki N."/>
            <person name="Clum A."/>
            <person name="Culley D."/>
            <person name="Crous P.W."/>
            <person name="Fauchery L."/>
            <person name="Girlanda M."/>
            <person name="Hayes R.D."/>
            <person name="Keri Z."/>
            <person name="LaButti K."/>
            <person name="Lipzen A."/>
            <person name="Lombard V."/>
            <person name="Magnuson J."/>
            <person name="Maillard F."/>
            <person name="Murat C."/>
            <person name="Nolan M."/>
            <person name="Ohm R.A."/>
            <person name="Pangilinan J."/>
            <person name="Pereira M.F."/>
            <person name="Perotto S."/>
            <person name="Peter M."/>
            <person name="Pfister S."/>
            <person name="Riley R."/>
            <person name="Sitrit Y."/>
            <person name="Stielow J.B."/>
            <person name="Szollosi G."/>
            <person name="Zifcakova L."/>
            <person name="Stursova M."/>
            <person name="Spatafora J.W."/>
            <person name="Tedersoo L."/>
            <person name="Vaario L.M."/>
            <person name="Yamada A."/>
            <person name="Yan M."/>
            <person name="Wang P."/>
            <person name="Xu J."/>
            <person name="Bruns T."/>
            <person name="Baldrian P."/>
            <person name="Vilgalys R."/>
            <person name="Dunand C."/>
            <person name="Henrissat B."/>
            <person name="Grigoriev I.V."/>
            <person name="Hibbett D."/>
            <person name="Nagy L.G."/>
            <person name="Martin F.M."/>
        </authorList>
    </citation>
    <scope>NUCLEOTIDE SEQUENCE</scope>
    <source>
        <strain evidence="2">UH-Tt-Lm1</strain>
    </source>
</reference>
<dbReference type="Proteomes" id="UP000736335">
    <property type="component" value="Unassembled WGS sequence"/>
</dbReference>
<accession>A0A9P6HEH0</accession>
<comment type="caution">
    <text evidence="2">The sequence shown here is derived from an EMBL/GenBank/DDBJ whole genome shotgun (WGS) entry which is preliminary data.</text>
</comment>
<evidence type="ECO:0000256" key="1">
    <source>
        <dbReference type="SAM" id="MobiDB-lite"/>
    </source>
</evidence>
<feature type="compositionally biased region" description="Polar residues" evidence="1">
    <location>
        <begin position="234"/>
        <end position="244"/>
    </location>
</feature>
<feature type="compositionally biased region" description="Basic residues" evidence="1">
    <location>
        <begin position="263"/>
        <end position="273"/>
    </location>
</feature>
<name>A0A9P6HEH0_9AGAM</name>
<feature type="region of interest" description="Disordered" evidence="1">
    <location>
        <begin position="204"/>
        <end position="293"/>
    </location>
</feature>
<feature type="region of interest" description="Disordered" evidence="1">
    <location>
        <begin position="144"/>
        <end position="191"/>
    </location>
</feature>
<organism evidence="2 3">
    <name type="scientific">Thelephora terrestris</name>
    <dbReference type="NCBI Taxonomy" id="56493"/>
    <lineage>
        <taxon>Eukaryota</taxon>
        <taxon>Fungi</taxon>
        <taxon>Dikarya</taxon>
        <taxon>Basidiomycota</taxon>
        <taxon>Agaricomycotina</taxon>
        <taxon>Agaricomycetes</taxon>
        <taxon>Thelephorales</taxon>
        <taxon>Thelephoraceae</taxon>
        <taxon>Thelephora</taxon>
    </lineage>
</organism>
<feature type="region of interest" description="Disordered" evidence="1">
    <location>
        <begin position="18"/>
        <end position="37"/>
    </location>
</feature>
<keyword evidence="3" id="KW-1185">Reference proteome</keyword>
<dbReference type="EMBL" id="WIUZ02000007">
    <property type="protein sequence ID" value="KAF9785331.1"/>
    <property type="molecule type" value="Genomic_DNA"/>
</dbReference>
<evidence type="ECO:0000313" key="2">
    <source>
        <dbReference type="EMBL" id="KAF9785331.1"/>
    </source>
</evidence>